<gene>
    <name evidence="2" type="ORF">EG028_24065</name>
</gene>
<evidence type="ECO:0000256" key="1">
    <source>
        <dbReference type="SAM" id="Phobius"/>
    </source>
</evidence>
<protein>
    <submittedName>
        <fullName evidence="2">Uncharacterized protein</fullName>
    </submittedName>
</protein>
<dbReference type="AlphaFoldDB" id="A0A3N4M657"/>
<dbReference type="Proteomes" id="UP000279089">
    <property type="component" value="Unassembled WGS sequence"/>
</dbReference>
<feature type="transmembrane region" description="Helical" evidence="1">
    <location>
        <begin position="110"/>
        <end position="132"/>
    </location>
</feature>
<accession>A0A3N4M657</accession>
<keyword evidence="1" id="KW-1133">Transmembrane helix</keyword>
<comment type="caution">
    <text evidence="2">The sequence shown here is derived from an EMBL/GenBank/DDBJ whole genome shotgun (WGS) entry which is preliminary data.</text>
</comment>
<keyword evidence="1" id="KW-0472">Membrane</keyword>
<dbReference type="OrthoDB" id="677448at2"/>
<sequence>MSPKGKDIVEELGQVAPEMGPLGHPPDFDLPYGYFGRFPGQLMTHIRQIENTEEVESELATLSPTLAGLPRKTPYNAPPGYFSELDRKMVQNKDAEPTAKILPLNKRIRLFKRCLVAASIAGIISVGAVFLAREYSGNALDRQLAQISDQEIVDYLQYNTDEFDNENIFTNVSLDEDMPSVLPDELTNEEIDKMLEENLLQEIPFNQ</sequence>
<keyword evidence="1" id="KW-0812">Transmembrane</keyword>
<reference evidence="3" key="1">
    <citation type="submission" date="2018-11" db="EMBL/GenBank/DDBJ databases">
        <title>Chitinophaga lutea sp.nov., isolate from arsenic contaminated soil.</title>
        <authorList>
            <person name="Zong Y."/>
        </authorList>
    </citation>
    <scope>NUCLEOTIDE SEQUENCE [LARGE SCALE GENOMIC DNA]</scope>
    <source>
        <strain evidence="3">YLT18</strain>
    </source>
</reference>
<organism evidence="2 3">
    <name type="scientific">Chitinophaga barathri</name>
    <dbReference type="NCBI Taxonomy" id="1647451"/>
    <lineage>
        <taxon>Bacteria</taxon>
        <taxon>Pseudomonadati</taxon>
        <taxon>Bacteroidota</taxon>
        <taxon>Chitinophagia</taxon>
        <taxon>Chitinophagales</taxon>
        <taxon>Chitinophagaceae</taxon>
        <taxon>Chitinophaga</taxon>
    </lineage>
</organism>
<dbReference type="EMBL" id="RMBX01000014">
    <property type="protein sequence ID" value="RPD38782.1"/>
    <property type="molecule type" value="Genomic_DNA"/>
</dbReference>
<evidence type="ECO:0000313" key="2">
    <source>
        <dbReference type="EMBL" id="RPD38782.1"/>
    </source>
</evidence>
<name>A0A3N4M657_9BACT</name>
<proteinExistence type="predicted"/>
<dbReference type="RefSeq" id="WP_120518670.1">
    <property type="nucleotide sequence ID" value="NZ_QXZY01000014.1"/>
</dbReference>
<evidence type="ECO:0000313" key="3">
    <source>
        <dbReference type="Proteomes" id="UP000279089"/>
    </source>
</evidence>
<keyword evidence="3" id="KW-1185">Reference proteome</keyword>